<protein>
    <recommendedName>
        <fullName evidence="4">Apple domain-containing protein</fullName>
    </recommendedName>
</protein>
<keyword evidence="6" id="KW-1185">Reference proteome</keyword>
<comment type="caution">
    <text evidence="5">The sequence shown here is derived from an EMBL/GenBank/DDBJ whole genome shotgun (WGS) entry which is preliminary data.</text>
</comment>
<feature type="compositionally biased region" description="Basic and acidic residues" evidence="3">
    <location>
        <begin position="529"/>
        <end position="540"/>
    </location>
</feature>
<feature type="compositionally biased region" description="Acidic residues" evidence="3">
    <location>
        <begin position="570"/>
        <end position="584"/>
    </location>
</feature>
<evidence type="ECO:0000313" key="6">
    <source>
        <dbReference type="Proteomes" id="UP001189429"/>
    </source>
</evidence>
<dbReference type="EMBL" id="CAUYUJ010008091">
    <property type="protein sequence ID" value="CAK0822838.1"/>
    <property type="molecule type" value="Genomic_DNA"/>
</dbReference>
<feature type="compositionally biased region" description="Acidic residues" evidence="3">
    <location>
        <begin position="476"/>
        <end position="496"/>
    </location>
</feature>
<dbReference type="InterPro" id="IPR003609">
    <property type="entry name" value="Pan_app"/>
</dbReference>
<dbReference type="InterPro" id="IPR000177">
    <property type="entry name" value="Apple"/>
</dbReference>
<name>A0ABN9RU33_9DINO</name>
<dbReference type="SMART" id="SM00223">
    <property type="entry name" value="APPLE"/>
    <property type="match status" value="1"/>
</dbReference>
<dbReference type="Proteomes" id="UP001189429">
    <property type="component" value="Unassembled WGS sequence"/>
</dbReference>
<sequence length="1039" mass="109755">MRGAATLSAYMCDAVILRGRSAEDRAPLRGASARLHRGRAGARAREPRETRVADREVLGNADKSEVCSCARIGNIGHDIYLLLHHGPDGLLCVFGAYSEQAAVHGPSANDGPGRVGTNLRAAAAEGRALWQSALSRGAMNRPPDEGGGARVAAGGRPRSIWRHARAVFFIDAGAEDAMSALAARTGPWCNEIEHAGRIAALVDLEARNRAPPRKPAAAGAMGRGATRRSSGLYKVEERGNAHTAMLTLGLVHIRRLGMPIFLGLVASWGISSAGPARRGGGAATPGEAAQLLEEGRSGSDEDELAASVVAWGCWSGSVGFLLAMAVVSSAAILALRTGHLRLQLWGQGAMVPAEPRAVLSESLRPECAATRLPSQDLEGGRGGQRIPQVLRSDSCCKLCQAASDCEAWAWSGQGERQGCWLVAEGHPASGGEAQGRGEGSDEEGEDGAAAAPAGGEGAEDAAEEEEEEDTPRSWEDIDEAAEASAGAEEEGEDDGDQATKVFAEAGKGNVLFEADGGESVPVLLEADGAQEHTSRTKHDDDEAPEALPEAKEKNAKMDVKGAEDGNGDRPDDEEEQEEEEEEEAPLPGTSYPNTPAWRSPWSTASVKEEGKDEEEHGAGAPKQHDRQEKHGEAQKKHEKERHEDPPPPGCDADDHLPEMWAHQGGKEAVFKVLTYNLFWWSLFGERDGDHDKAAHLIEKAAKSRAFDLMGFQECEDVARVLEPAGLKDKYYVFSGSGKTEAICIAASKASFDLLSHGMQAVGEDSKEQYFGKRSAQWMRLNHKKTGQKVFFMNHHGPLPVDSGGKCGGRATARALLQLTSAEAERGDAVIMVGDFNAGDGSTTVESLEKRLHRVYHGVADGGIDNFFSNLGTDSVRKAENLGSGGSDHDALSVELQVGGGVGEAPPPGEDEEADGEDELPPARPEGEGQPGGEAAPEAAAEGEGPEDEKDDRPSRCGLSDEGGVAYSGLAGEEVDGVGSPADCCTTCSGSSTCKSWTWTGRSGAGVCSLWFGLPAQREKKEGFISGLPPRKARLDFKRS</sequence>
<dbReference type="InterPro" id="IPR036691">
    <property type="entry name" value="Endo/exonu/phosph_ase_sf"/>
</dbReference>
<evidence type="ECO:0000256" key="3">
    <source>
        <dbReference type="SAM" id="MobiDB-lite"/>
    </source>
</evidence>
<evidence type="ECO:0000313" key="5">
    <source>
        <dbReference type="EMBL" id="CAK0822838.1"/>
    </source>
</evidence>
<keyword evidence="1" id="KW-0677">Repeat</keyword>
<feature type="compositionally biased region" description="Basic and acidic residues" evidence="3">
    <location>
        <begin position="606"/>
        <end position="645"/>
    </location>
</feature>
<dbReference type="Gene3D" id="3.60.10.10">
    <property type="entry name" value="Endonuclease/exonuclease/phosphatase"/>
    <property type="match status" value="1"/>
</dbReference>
<proteinExistence type="predicted"/>
<evidence type="ECO:0000256" key="2">
    <source>
        <dbReference type="ARBA" id="ARBA00023157"/>
    </source>
</evidence>
<organism evidence="5 6">
    <name type="scientific">Prorocentrum cordatum</name>
    <dbReference type="NCBI Taxonomy" id="2364126"/>
    <lineage>
        <taxon>Eukaryota</taxon>
        <taxon>Sar</taxon>
        <taxon>Alveolata</taxon>
        <taxon>Dinophyceae</taxon>
        <taxon>Prorocentrales</taxon>
        <taxon>Prorocentraceae</taxon>
        <taxon>Prorocentrum</taxon>
    </lineage>
</organism>
<feature type="region of interest" description="Disordered" evidence="3">
    <location>
        <begin position="32"/>
        <end position="51"/>
    </location>
</feature>
<feature type="region of interest" description="Disordered" evidence="3">
    <location>
        <begin position="429"/>
        <end position="657"/>
    </location>
</feature>
<evidence type="ECO:0000259" key="4">
    <source>
        <dbReference type="SMART" id="SM00223"/>
    </source>
</evidence>
<dbReference type="SUPFAM" id="SSF56219">
    <property type="entry name" value="DNase I-like"/>
    <property type="match status" value="1"/>
</dbReference>
<evidence type="ECO:0000256" key="1">
    <source>
        <dbReference type="ARBA" id="ARBA00022737"/>
    </source>
</evidence>
<gene>
    <name evidence="5" type="ORF">PCOR1329_LOCUS23749</name>
</gene>
<accession>A0ABN9RU33</accession>
<keyword evidence="2" id="KW-1015">Disulfide bond</keyword>
<reference evidence="5" key="1">
    <citation type="submission" date="2023-10" db="EMBL/GenBank/DDBJ databases">
        <authorList>
            <person name="Chen Y."/>
            <person name="Shah S."/>
            <person name="Dougan E. K."/>
            <person name="Thang M."/>
            <person name="Chan C."/>
        </authorList>
    </citation>
    <scope>NUCLEOTIDE SEQUENCE [LARGE SCALE GENOMIC DNA]</scope>
</reference>
<feature type="domain" description="Apple" evidence="4">
    <location>
        <begin position="956"/>
        <end position="1032"/>
    </location>
</feature>
<feature type="region of interest" description="Disordered" evidence="3">
    <location>
        <begin position="898"/>
        <end position="964"/>
    </location>
</feature>
<dbReference type="Pfam" id="PF14295">
    <property type="entry name" value="PAN_4"/>
    <property type="match status" value="2"/>
</dbReference>
<dbReference type="SUPFAM" id="SSF57414">
    <property type="entry name" value="Hairpin loop containing domain-like"/>
    <property type="match status" value="1"/>
</dbReference>
<feature type="compositionally biased region" description="Low complexity" evidence="3">
    <location>
        <begin position="932"/>
        <end position="942"/>
    </location>
</feature>
<dbReference type="Gene3D" id="3.50.4.10">
    <property type="entry name" value="Hepatocyte Growth Factor"/>
    <property type="match status" value="2"/>
</dbReference>
<feature type="compositionally biased region" description="Acidic residues" evidence="3">
    <location>
        <begin position="908"/>
        <end position="919"/>
    </location>
</feature>
<feature type="compositionally biased region" description="Basic and acidic residues" evidence="3">
    <location>
        <begin position="548"/>
        <end position="569"/>
    </location>
</feature>
<feature type="compositionally biased region" description="Acidic residues" evidence="3">
    <location>
        <begin position="457"/>
        <end position="469"/>
    </location>
</feature>